<gene>
    <name evidence="7" type="ORF">Lac1_08350</name>
</gene>
<comment type="function">
    <text evidence="5">Acetylates the N-terminal alanine of ribosomal protein bS18.</text>
</comment>
<dbReference type="InterPro" id="IPR000182">
    <property type="entry name" value="GNAT_dom"/>
</dbReference>
<proteinExistence type="inferred from homology"/>
<keyword evidence="2 5" id="KW-0963">Cytoplasm</keyword>
<accession>A0ABM8I199</accession>
<evidence type="ECO:0000256" key="4">
    <source>
        <dbReference type="ARBA" id="ARBA00023315"/>
    </source>
</evidence>
<dbReference type="RefSeq" id="WP_316266280.1">
    <property type="nucleotide sequence ID" value="NZ_AP027742.1"/>
</dbReference>
<dbReference type="EC" id="2.3.1.266" evidence="5"/>
<dbReference type="Proteomes" id="UP001305815">
    <property type="component" value="Chromosome"/>
</dbReference>
<evidence type="ECO:0000256" key="2">
    <source>
        <dbReference type="ARBA" id="ARBA00022490"/>
    </source>
</evidence>
<comment type="subcellular location">
    <subcellularLocation>
        <location evidence="5">Cytoplasm</location>
    </subcellularLocation>
</comment>
<keyword evidence="8" id="KW-1185">Reference proteome</keyword>
<protein>
    <recommendedName>
        <fullName evidence="5">[Ribosomal protein bS18]-alanine N-acetyltransferase</fullName>
        <ecNumber evidence="5">2.3.1.266</ecNumber>
    </recommendedName>
</protein>
<comment type="catalytic activity">
    <reaction evidence="5">
        <text>N-terminal L-alanyl-[ribosomal protein bS18] + acetyl-CoA = N-terminal N(alpha)-acetyl-L-alanyl-[ribosomal protein bS18] + CoA + H(+)</text>
        <dbReference type="Rhea" id="RHEA:43756"/>
        <dbReference type="Rhea" id="RHEA-COMP:10676"/>
        <dbReference type="Rhea" id="RHEA-COMP:10677"/>
        <dbReference type="ChEBI" id="CHEBI:15378"/>
        <dbReference type="ChEBI" id="CHEBI:57287"/>
        <dbReference type="ChEBI" id="CHEBI:57288"/>
        <dbReference type="ChEBI" id="CHEBI:64718"/>
        <dbReference type="ChEBI" id="CHEBI:83683"/>
        <dbReference type="EC" id="2.3.1.266"/>
    </reaction>
</comment>
<dbReference type="NCBIfam" id="TIGR01575">
    <property type="entry name" value="rimI"/>
    <property type="match status" value="1"/>
</dbReference>
<evidence type="ECO:0000256" key="1">
    <source>
        <dbReference type="ARBA" id="ARBA00005395"/>
    </source>
</evidence>
<dbReference type="PANTHER" id="PTHR43420">
    <property type="entry name" value="ACETYLTRANSFERASE"/>
    <property type="match status" value="1"/>
</dbReference>
<dbReference type="EMBL" id="AP027742">
    <property type="protein sequence ID" value="BDZ76652.1"/>
    <property type="molecule type" value="Genomic_DNA"/>
</dbReference>
<evidence type="ECO:0000259" key="6">
    <source>
        <dbReference type="PROSITE" id="PS51186"/>
    </source>
</evidence>
<name>A0ABM8I199_9FIRM</name>
<keyword evidence="4" id="KW-0012">Acyltransferase</keyword>
<dbReference type="Pfam" id="PF00583">
    <property type="entry name" value="Acetyltransf_1"/>
    <property type="match status" value="1"/>
</dbReference>
<comment type="similarity">
    <text evidence="1 5">Belongs to the acetyltransferase family. RimI subfamily.</text>
</comment>
<dbReference type="InterPro" id="IPR006464">
    <property type="entry name" value="AcTrfase_RimI/Ard1"/>
</dbReference>
<dbReference type="PROSITE" id="PS51186">
    <property type="entry name" value="GNAT"/>
    <property type="match status" value="1"/>
</dbReference>
<reference evidence="8" key="1">
    <citation type="journal article" date="2023" name="Int. J. Syst. Evol. Microbiol.">
        <title>Claveliimonas bilis gen. nov., sp. nov., deoxycholic acid-producing bacteria isolated from human faeces, and reclassification of Sellimonas monacensis Zenner et al. 2021 as Claveliimonas monacensis comb. nov.</title>
        <authorList>
            <person name="Hisatomi A."/>
            <person name="Kastawa N.W.E.P.G."/>
            <person name="Song I."/>
            <person name="Ohkuma M."/>
            <person name="Fukiya S."/>
            <person name="Sakamoto M."/>
        </authorList>
    </citation>
    <scope>NUCLEOTIDE SEQUENCE [LARGE SCALE GENOMIC DNA]</scope>
    <source>
        <strain evidence="8">12BBH14</strain>
    </source>
</reference>
<keyword evidence="3" id="KW-0808">Transferase</keyword>
<dbReference type="InterPro" id="IPR050680">
    <property type="entry name" value="YpeA/RimI_acetyltransf"/>
</dbReference>
<evidence type="ECO:0000256" key="3">
    <source>
        <dbReference type="ARBA" id="ARBA00022679"/>
    </source>
</evidence>
<dbReference type="CDD" id="cd04301">
    <property type="entry name" value="NAT_SF"/>
    <property type="match status" value="1"/>
</dbReference>
<evidence type="ECO:0000313" key="8">
    <source>
        <dbReference type="Proteomes" id="UP001305815"/>
    </source>
</evidence>
<sequence length="147" mass="16958">MLTIRRMKESDIPEVARLEKEIFPDPWSEGAISETFEQEQTLLLVAYEDRKLIGYLILYFVLEEGEIARIAVIPECRRQGVGARMLLELEDLCEDNGITKLLLDVRESNETAISFYTSYGFVQDGVRRNFYSDPQEDGILMSREIGK</sequence>
<organism evidence="7 8">
    <name type="scientific">Claveliimonas bilis</name>
    <dbReference type="NCBI Taxonomy" id="3028070"/>
    <lineage>
        <taxon>Bacteria</taxon>
        <taxon>Bacillati</taxon>
        <taxon>Bacillota</taxon>
        <taxon>Clostridia</taxon>
        <taxon>Lachnospirales</taxon>
        <taxon>Lachnospiraceae</taxon>
        <taxon>Claveliimonas</taxon>
    </lineage>
</organism>
<feature type="domain" description="N-acetyltransferase" evidence="6">
    <location>
        <begin position="2"/>
        <end position="146"/>
    </location>
</feature>
<dbReference type="PANTHER" id="PTHR43420:SF44">
    <property type="entry name" value="ACETYLTRANSFERASE YPEA"/>
    <property type="match status" value="1"/>
</dbReference>
<evidence type="ECO:0000313" key="7">
    <source>
        <dbReference type="EMBL" id="BDZ76652.1"/>
    </source>
</evidence>
<evidence type="ECO:0000256" key="5">
    <source>
        <dbReference type="RuleBase" id="RU363094"/>
    </source>
</evidence>